<dbReference type="OrthoDB" id="5068804at2759"/>
<dbReference type="Pfam" id="PF17111">
    <property type="entry name" value="PigL_N"/>
    <property type="match status" value="1"/>
</dbReference>
<evidence type="ECO:0000313" key="3">
    <source>
        <dbReference type="Proteomes" id="UP000070054"/>
    </source>
</evidence>
<protein>
    <recommendedName>
        <fullName evidence="1">Azaphilone pigments biosynthesis cluster protein L N-terminal domain-containing protein</fullName>
    </recommendedName>
</protein>
<reference evidence="2 3" key="1">
    <citation type="submission" date="2014-02" db="EMBL/GenBank/DDBJ databases">
        <title>The genome sequence of Colletotrichum nymphaeae SA-01.</title>
        <authorList>
            <person name="Baroncelli R."/>
            <person name="Thon M.R."/>
        </authorList>
    </citation>
    <scope>NUCLEOTIDE SEQUENCE [LARGE SCALE GENOMIC DNA]</scope>
    <source>
        <strain evidence="2 3">SA-01</strain>
    </source>
</reference>
<comment type="caution">
    <text evidence="2">The sequence shown here is derived from an EMBL/GenBank/DDBJ whole genome shotgun (WGS) entry which is preliminary data.</text>
</comment>
<evidence type="ECO:0000313" key="2">
    <source>
        <dbReference type="EMBL" id="KXH36328.1"/>
    </source>
</evidence>
<dbReference type="EMBL" id="JEMN01001475">
    <property type="protein sequence ID" value="KXH36328.1"/>
    <property type="molecule type" value="Genomic_DNA"/>
</dbReference>
<dbReference type="AlphaFoldDB" id="A0A135SK69"/>
<organism evidence="2 3">
    <name type="scientific">Colletotrichum nymphaeae SA-01</name>
    <dbReference type="NCBI Taxonomy" id="1460502"/>
    <lineage>
        <taxon>Eukaryota</taxon>
        <taxon>Fungi</taxon>
        <taxon>Dikarya</taxon>
        <taxon>Ascomycota</taxon>
        <taxon>Pezizomycotina</taxon>
        <taxon>Sordariomycetes</taxon>
        <taxon>Hypocreomycetidae</taxon>
        <taxon>Glomerellales</taxon>
        <taxon>Glomerellaceae</taxon>
        <taxon>Colletotrichum</taxon>
        <taxon>Colletotrichum acutatum species complex</taxon>
    </lineage>
</organism>
<name>A0A135SK69_9PEZI</name>
<evidence type="ECO:0000259" key="1">
    <source>
        <dbReference type="Pfam" id="PF17111"/>
    </source>
</evidence>
<sequence>MLSHGRVLPCLRSLLRSRSTSLHSGRRYRVNMDPLTVGTGVLAVGSFAFTSCTALHSLIRSLQSQNKDARALKAEVGDLAAVLSSLIETIASNPNLDFEFLQQPLRRCGQACEEYGQIIAQCTAHSNDTSRPSVRDWITQKYLQGDINAFRAMLAAHKSTINIALANANLRIAAVPPEVLDTYKDMIADTTSDLRTHLQDMQEKIDRLKAGDVVAVDEVALEWHAMAEEKESTKQGLDMCARLSAQINQFEAASAESAQYAGRPSAHKHIKTGLSQAGQSIKSLVGRLQSHEALVNSQLEAMSLQGALSEPVASQLERLQQTKESLSQCIRIVSEAGELAEERSNVFEDLTLADNSYAFSVSTVNDLVTARRLNLSGRSRHFGGQVTNETVQKSMEALTQLDAEHLRYSAGMDGSQKATAFATTTNGSPNSRNFRDRFGPGVTLVAKND</sequence>
<dbReference type="InterPro" id="IPR031348">
    <property type="entry name" value="PigL_N"/>
</dbReference>
<keyword evidence="3" id="KW-1185">Reference proteome</keyword>
<dbReference type="Proteomes" id="UP000070054">
    <property type="component" value="Unassembled WGS sequence"/>
</dbReference>
<proteinExistence type="predicted"/>
<accession>A0A135SK69</accession>
<gene>
    <name evidence="2" type="ORF">CNYM01_13720</name>
</gene>
<feature type="domain" description="Azaphilone pigments biosynthesis cluster protein L N-terminal" evidence="1">
    <location>
        <begin position="32"/>
        <end position="241"/>
    </location>
</feature>